<comment type="catalytic activity">
    <reaction evidence="1">
        <text>Hydrolysis of terminal non-reducing N-acetyl-D-hexosamine residues in N-acetyl-beta-D-hexosaminides.</text>
        <dbReference type="EC" id="3.2.1.52"/>
    </reaction>
</comment>
<organism evidence="8 9">
    <name type="scientific">Zunongwangia endophytica</name>
    <dbReference type="NCBI Taxonomy" id="1808945"/>
    <lineage>
        <taxon>Bacteria</taxon>
        <taxon>Pseudomonadati</taxon>
        <taxon>Bacteroidota</taxon>
        <taxon>Flavobacteriia</taxon>
        <taxon>Flavobacteriales</taxon>
        <taxon>Flavobacteriaceae</taxon>
        <taxon>Zunongwangia</taxon>
    </lineage>
</organism>
<dbReference type="SUPFAM" id="SSF55545">
    <property type="entry name" value="beta-N-acetylhexosaminidase-like domain"/>
    <property type="match status" value="1"/>
</dbReference>
<dbReference type="RefSeq" id="WP_290230793.1">
    <property type="nucleotide sequence ID" value="NZ_JAUFPZ010000002.1"/>
</dbReference>
<dbReference type="PIRSF" id="PIRSF001093">
    <property type="entry name" value="B-hxosamndse_ab_euk"/>
    <property type="match status" value="1"/>
</dbReference>
<dbReference type="InterPro" id="IPR025705">
    <property type="entry name" value="Beta_hexosaminidase_sua/sub"/>
</dbReference>
<dbReference type="InterPro" id="IPR015883">
    <property type="entry name" value="Glyco_hydro_20_cat"/>
</dbReference>
<evidence type="ECO:0000256" key="3">
    <source>
        <dbReference type="ARBA" id="ARBA00012663"/>
    </source>
</evidence>
<feature type="domain" description="Glycoside hydrolase family 20 catalytic" evidence="6">
    <location>
        <begin position="163"/>
        <end position="511"/>
    </location>
</feature>
<evidence type="ECO:0000259" key="6">
    <source>
        <dbReference type="Pfam" id="PF00728"/>
    </source>
</evidence>
<dbReference type="InterPro" id="IPR017853">
    <property type="entry name" value="GH"/>
</dbReference>
<keyword evidence="9" id="KW-1185">Reference proteome</keyword>
<dbReference type="Gene3D" id="3.20.20.80">
    <property type="entry name" value="Glycosidases"/>
    <property type="match status" value="1"/>
</dbReference>
<dbReference type="Gene3D" id="3.30.379.10">
    <property type="entry name" value="Chitobiase/beta-hexosaminidase domain 2-like"/>
    <property type="match status" value="1"/>
</dbReference>
<evidence type="ECO:0000259" key="7">
    <source>
        <dbReference type="Pfam" id="PF02838"/>
    </source>
</evidence>
<dbReference type="PANTHER" id="PTHR22600">
    <property type="entry name" value="BETA-HEXOSAMINIDASE"/>
    <property type="match status" value="1"/>
</dbReference>
<dbReference type="PRINTS" id="PR00738">
    <property type="entry name" value="GLHYDRLASE20"/>
</dbReference>
<sequence length="542" mass="62059">MIQFTKIKYALSLFIVILAVFKSTNSLADGKVQIIPQPTSLSYGKGELVLNQKVCIQAPAELQSELELLQSLLQKGLSRGPKQVSKNGDIQLMLDANRLSTLGEEGYKLLVEEEGIKITAATSAGIFYGIQSIRQLLPITFEYGKQYQSVKIPCLEIIDRPRFPWRALMLDESRHFKGKEVVKDLLDQMAMLKMNTFHWHLTDDQGWRIEIKKYPKLTQIGSERKDTQISRNSELRTGEPHSGFYKQDEIKEILEYAKRLHIKVVPEIEMPGHATAAIAAYPWVGAMETPQEVAVTFGKFDDSFQIADPKVVQFLKDILDEVIVLFPGAVIHIGGDEVNFKPWEHSAKVLDFMKKKELASPVDLQIYFTNEISNYLDHKGKRMMGWNDIMGSDIHDERGEDAAAVKQKLAKSTIVHFWKGDLNLINQAVEEGYDVVNSNHWDTYLDYTYERIPLSKSYAFDPVPEGLNEQYKSHILGAGAQMWSEWIPTVAQMQKQIFPRLAAYAEVGWTPAESKDFTRFKQNLEQIKRRWEFLGIQFYEEQ</sequence>
<dbReference type="InterPro" id="IPR029018">
    <property type="entry name" value="Hex-like_dom2"/>
</dbReference>
<evidence type="ECO:0000256" key="4">
    <source>
        <dbReference type="ARBA" id="ARBA00022801"/>
    </source>
</evidence>
<evidence type="ECO:0000313" key="9">
    <source>
        <dbReference type="Proteomes" id="UP001595793"/>
    </source>
</evidence>
<gene>
    <name evidence="8" type="ORF">ACFOS1_19480</name>
</gene>
<dbReference type="SUPFAM" id="SSF51445">
    <property type="entry name" value="(Trans)glycosidases"/>
    <property type="match status" value="1"/>
</dbReference>
<evidence type="ECO:0000313" key="8">
    <source>
        <dbReference type="EMBL" id="MFC4029608.1"/>
    </source>
</evidence>
<comment type="caution">
    <text evidence="8">The sequence shown here is derived from an EMBL/GenBank/DDBJ whole genome shotgun (WGS) entry which is preliminary data.</text>
</comment>
<protein>
    <recommendedName>
        <fullName evidence="3">beta-N-acetylhexosaminidase</fullName>
        <ecNumber evidence="3">3.2.1.52</ecNumber>
    </recommendedName>
</protein>
<dbReference type="Pfam" id="PF00728">
    <property type="entry name" value="Glyco_hydro_20"/>
    <property type="match status" value="1"/>
</dbReference>
<dbReference type="Proteomes" id="UP001595793">
    <property type="component" value="Unassembled WGS sequence"/>
</dbReference>
<dbReference type="PANTHER" id="PTHR22600:SF57">
    <property type="entry name" value="BETA-N-ACETYLHEXOSAMINIDASE"/>
    <property type="match status" value="1"/>
</dbReference>
<comment type="similarity">
    <text evidence="2">Belongs to the glycosyl hydrolase 20 family.</text>
</comment>
<evidence type="ECO:0000256" key="1">
    <source>
        <dbReference type="ARBA" id="ARBA00001231"/>
    </source>
</evidence>
<reference evidence="9" key="1">
    <citation type="journal article" date="2019" name="Int. J. Syst. Evol. Microbiol.">
        <title>The Global Catalogue of Microorganisms (GCM) 10K type strain sequencing project: providing services to taxonomists for standard genome sequencing and annotation.</title>
        <authorList>
            <consortium name="The Broad Institute Genomics Platform"/>
            <consortium name="The Broad Institute Genome Sequencing Center for Infectious Disease"/>
            <person name="Wu L."/>
            <person name="Ma J."/>
        </authorList>
    </citation>
    <scope>NUCLEOTIDE SEQUENCE [LARGE SCALE GENOMIC DNA]</scope>
    <source>
        <strain evidence="9">CECT 9128</strain>
    </source>
</reference>
<evidence type="ECO:0000256" key="5">
    <source>
        <dbReference type="ARBA" id="ARBA00023295"/>
    </source>
</evidence>
<name>A0ABV8HEZ0_9FLAO</name>
<dbReference type="Pfam" id="PF02838">
    <property type="entry name" value="Glyco_hydro_20b"/>
    <property type="match status" value="1"/>
</dbReference>
<evidence type="ECO:0000256" key="2">
    <source>
        <dbReference type="ARBA" id="ARBA00006285"/>
    </source>
</evidence>
<feature type="domain" description="Beta-hexosaminidase bacterial type N-terminal" evidence="7">
    <location>
        <begin position="32"/>
        <end position="159"/>
    </location>
</feature>
<keyword evidence="4" id="KW-0378">Hydrolase</keyword>
<dbReference type="EMBL" id="JBHSAS010000033">
    <property type="protein sequence ID" value="MFC4029608.1"/>
    <property type="molecule type" value="Genomic_DNA"/>
</dbReference>
<accession>A0ABV8HEZ0</accession>
<proteinExistence type="inferred from homology"/>
<keyword evidence="5" id="KW-0326">Glycosidase</keyword>
<dbReference type="InterPro" id="IPR015882">
    <property type="entry name" value="HEX_bac_N"/>
</dbReference>
<dbReference type="EC" id="3.2.1.52" evidence="3"/>
<dbReference type="CDD" id="cd06563">
    <property type="entry name" value="GH20_chitobiase-like"/>
    <property type="match status" value="1"/>
</dbReference>